<reference evidence="2 3" key="1">
    <citation type="submission" date="2017-09" db="EMBL/GenBank/DDBJ databases">
        <title>Depth-based differentiation of microbial function through sediment-hosted aquifers and enrichment of novel symbionts in the deep terrestrial subsurface.</title>
        <authorList>
            <person name="Probst A.J."/>
            <person name="Ladd B."/>
            <person name="Jarett J.K."/>
            <person name="Geller-Mcgrath D.E."/>
            <person name="Sieber C.M."/>
            <person name="Emerson J.B."/>
            <person name="Anantharaman K."/>
            <person name="Thomas B.C."/>
            <person name="Malmstrom R."/>
            <person name="Stieglmeier M."/>
            <person name="Klingl A."/>
            <person name="Woyke T."/>
            <person name="Ryan C.M."/>
            <person name="Banfield J.F."/>
        </authorList>
    </citation>
    <scope>NUCLEOTIDE SEQUENCE [LARGE SCALE GENOMIC DNA]</scope>
    <source>
        <strain evidence="2">CG17_big_fil_post_rev_8_21_14_2_50_48_46</strain>
    </source>
</reference>
<evidence type="ECO:0008006" key="4">
    <source>
        <dbReference type="Google" id="ProtNLM"/>
    </source>
</evidence>
<feature type="signal peptide" evidence="1">
    <location>
        <begin position="1"/>
        <end position="21"/>
    </location>
</feature>
<comment type="caution">
    <text evidence="2">The sequence shown here is derived from an EMBL/GenBank/DDBJ whole genome shotgun (WGS) entry which is preliminary data.</text>
</comment>
<dbReference type="InterPro" id="IPR015943">
    <property type="entry name" value="WD40/YVTN_repeat-like_dom_sf"/>
</dbReference>
<dbReference type="EMBL" id="PFFQ01000062">
    <property type="protein sequence ID" value="PIW14239.1"/>
    <property type="molecule type" value="Genomic_DNA"/>
</dbReference>
<proteinExistence type="predicted"/>
<evidence type="ECO:0000256" key="1">
    <source>
        <dbReference type="SAM" id="SignalP"/>
    </source>
</evidence>
<evidence type="ECO:0000313" key="3">
    <source>
        <dbReference type="Proteomes" id="UP000231019"/>
    </source>
</evidence>
<dbReference type="Gene3D" id="2.130.10.10">
    <property type="entry name" value="YVTN repeat-like/Quinoprotein amine dehydrogenase"/>
    <property type="match status" value="1"/>
</dbReference>
<dbReference type="AlphaFoldDB" id="A0A2M7FZG4"/>
<feature type="chain" id="PRO_5014986482" description="WD40 repeat domain-containing protein" evidence="1">
    <location>
        <begin position="22"/>
        <end position="728"/>
    </location>
</feature>
<accession>A0A2M7FZG4</accession>
<sequence length="728" mass="84541">MRKFIWFISACILALCFPAQAKYLPWPYPLQFETFTALHPSLPQLLGILGQEAVLLDYTNNQIIQRFHAEEGPISEAQISPNGQWVAGLLKPNLIKIWNLNSGQLLAQNQDPLGNFHRVVWDAQKPTVYAFNTPNHFQKSRDYLIQWNWKTKQKYTQTFEPDSYQIQTMIQSQPYPTIVRYRYQNEGVRVYQWQNPGNSLKLLKELPGSSPFSPFLISQEGISIHSENFCTSYRFKDQKQQRILAPSKLQDYAFGVQYGGETDSGNVSPDHRWLIARRAYHDRYLGLIQLSSEKLLAKWPEETQLLWFSPDSQKVMLKIPQKGYELWQLAEGKPKRLGQWPMAHYFAQATLRFSPNKHYLGVLRESADLRPNSRHEFLLVDLHTQRPVGQALKIETGDNTGDTHDQLLFCFQSDQSIWMDQILQFYVPDPNPDAHPSIMLEERREVYSWNPLTQKKRSFAAGQLDQIGGYFFDTVTADCRYLMTKDYTWELQPERRLKPFLQGEGYSHLSRDGLRVYTHYPYTSTFYVQNFQSGQTLYQFEKVSHYQEIENKLLLEFKDKSLWIDAPSGKVLGEHPQILKEKKVFFQTQHYLQTPLQLDSPDLKHSEGFAFAGQFFTKEGLTLSREGVFPYLSKTLTIPGVFAPQNPIETLFFEHFEIVPQGTSPLIWDLNAKQSFKRLKGRGAFPLHSMALSQDRQLLATLDQAGLIQIYLTRNWQAIAQFYLAGGR</sequence>
<gene>
    <name evidence="2" type="ORF">COW36_22480</name>
</gene>
<dbReference type="Proteomes" id="UP000231019">
    <property type="component" value="Unassembled WGS sequence"/>
</dbReference>
<keyword evidence="1" id="KW-0732">Signal</keyword>
<name>A0A2M7FZG4_9BACT</name>
<organism evidence="2 3">
    <name type="scientific">bacterium (Candidatus Blackallbacteria) CG17_big_fil_post_rev_8_21_14_2_50_48_46</name>
    <dbReference type="NCBI Taxonomy" id="2014261"/>
    <lineage>
        <taxon>Bacteria</taxon>
        <taxon>Candidatus Blackallbacteria</taxon>
    </lineage>
</organism>
<dbReference type="SUPFAM" id="SSF82171">
    <property type="entry name" value="DPP6 N-terminal domain-like"/>
    <property type="match status" value="2"/>
</dbReference>
<protein>
    <recommendedName>
        <fullName evidence="4">WD40 repeat domain-containing protein</fullName>
    </recommendedName>
</protein>
<evidence type="ECO:0000313" key="2">
    <source>
        <dbReference type="EMBL" id="PIW14239.1"/>
    </source>
</evidence>